<dbReference type="SUPFAM" id="SSF103481">
    <property type="entry name" value="Multidrug resistance efflux transporter EmrE"/>
    <property type="match status" value="2"/>
</dbReference>
<dbReference type="Gene3D" id="1.10.3730.20">
    <property type="match status" value="1"/>
</dbReference>
<feature type="transmembrane region" description="Helical" evidence="6">
    <location>
        <begin position="88"/>
        <end position="110"/>
    </location>
</feature>
<keyword evidence="4 6" id="KW-1133">Transmembrane helix</keyword>
<evidence type="ECO:0000313" key="9">
    <source>
        <dbReference type="EMBL" id="MEC5497917.1"/>
    </source>
</evidence>
<dbReference type="InterPro" id="IPR037185">
    <property type="entry name" value="EmrE-like"/>
</dbReference>
<feature type="transmembrane region" description="Helical" evidence="6">
    <location>
        <begin position="27"/>
        <end position="47"/>
    </location>
</feature>
<feature type="transmembrane region" description="Helical" evidence="6">
    <location>
        <begin position="239"/>
        <end position="259"/>
    </location>
</feature>
<dbReference type="InterPro" id="IPR000620">
    <property type="entry name" value="EamA_dom"/>
</dbReference>
<comment type="subcellular location">
    <subcellularLocation>
        <location evidence="1">Cell membrane</location>
        <topology evidence="1">Multi-pass membrane protein</topology>
    </subcellularLocation>
</comment>
<feature type="domain" description="EamA" evidence="7">
    <location>
        <begin position="2"/>
        <end position="133"/>
    </location>
</feature>
<evidence type="ECO:0000313" key="10">
    <source>
        <dbReference type="Proteomes" id="UP001174156"/>
    </source>
</evidence>
<evidence type="ECO:0000256" key="2">
    <source>
        <dbReference type="ARBA" id="ARBA00022475"/>
    </source>
</evidence>
<evidence type="ECO:0000256" key="3">
    <source>
        <dbReference type="ARBA" id="ARBA00022692"/>
    </source>
</evidence>
<name>A0AA90HWE4_ACIBA</name>
<keyword evidence="3 6" id="KW-0812">Transmembrane</keyword>
<dbReference type="Proteomes" id="UP001174156">
    <property type="component" value="Unassembled WGS sequence"/>
</dbReference>
<feature type="transmembrane region" description="Helical" evidence="6">
    <location>
        <begin position="265"/>
        <end position="283"/>
    </location>
</feature>
<evidence type="ECO:0000313" key="8">
    <source>
        <dbReference type="EMBL" id="MDK4883070.1"/>
    </source>
</evidence>
<evidence type="ECO:0000256" key="1">
    <source>
        <dbReference type="ARBA" id="ARBA00004651"/>
    </source>
</evidence>
<sequence>MIFLIFAALLWGTSFIAGKYSYDVFDPYLLVQLRMGIATLFVLPILYKRRNDVLLSFKTHKKGLLALAFLIYPATFLLQFLGLKYTSASSATTMIGIEPFMVVFMGYFFFKNKTSKMDWVLGALTFIGVLIVAWSSQQDHSINLFGCFLVIVSTIVVAIWVLTSKKILEEVDSSIFTAITILLGFILCIPFTFFFSTTSLSTISSSISISSILALLYLGIGCSYLASKLWNKGLELSSANNGGLFLALEPIFGVVFAILLLNENITGVTLVGVIIVLCSTFYAQATKKS</sequence>
<reference evidence="8" key="2">
    <citation type="submission" date="2023-01" db="EMBL/GenBank/DDBJ databases">
        <title>Genomic dissection of endemic carbapenem resistance: metallo-beta-lactamase gene dissemination through clonal, plasmid and integron transfer pathways.</title>
        <authorList>
            <person name="Macesic N."/>
        </authorList>
    </citation>
    <scope>NUCLEOTIDE SEQUENCE</scope>
    <source>
        <strain evidence="8">CPO519</strain>
    </source>
</reference>
<dbReference type="InterPro" id="IPR051258">
    <property type="entry name" value="Diverse_Substrate_Transporter"/>
</dbReference>
<comment type="caution">
    <text evidence="8">The sequence shown here is derived from an EMBL/GenBank/DDBJ whole genome shotgun (WGS) entry which is preliminary data.</text>
</comment>
<reference evidence="9" key="3">
    <citation type="submission" date="2024-01" db="EMBL/GenBank/DDBJ databases">
        <authorList>
            <person name="Macesic N."/>
        </authorList>
    </citation>
    <scope>NUCLEOTIDE SEQUENCE</scope>
    <source>
        <strain evidence="9">CPO519</strain>
    </source>
</reference>
<proteinExistence type="predicted"/>
<accession>A0AA90HWE4</accession>
<dbReference type="GO" id="GO:0005886">
    <property type="term" value="C:plasma membrane"/>
    <property type="evidence" value="ECO:0007669"/>
    <property type="project" value="UniProtKB-SubCell"/>
</dbReference>
<feature type="domain" description="EamA" evidence="7">
    <location>
        <begin position="145"/>
        <end position="281"/>
    </location>
</feature>
<organism evidence="8">
    <name type="scientific">Acinetobacter baumannii</name>
    <dbReference type="NCBI Taxonomy" id="470"/>
    <lineage>
        <taxon>Bacteria</taxon>
        <taxon>Pseudomonadati</taxon>
        <taxon>Pseudomonadota</taxon>
        <taxon>Gammaproteobacteria</taxon>
        <taxon>Moraxellales</taxon>
        <taxon>Moraxellaceae</taxon>
        <taxon>Acinetobacter</taxon>
        <taxon>Acinetobacter calcoaceticus/baumannii complex</taxon>
    </lineage>
</organism>
<evidence type="ECO:0000259" key="7">
    <source>
        <dbReference type="Pfam" id="PF00892"/>
    </source>
</evidence>
<evidence type="ECO:0000256" key="6">
    <source>
        <dbReference type="SAM" id="Phobius"/>
    </source>
</evidence>
<feature type="transmembrane region" description="Helical" evidence="6">
    <location>
        <begin position="63"/>
        <end position="82"/>
    </location>
</feature>
<keyword evidence="2" id="KW-1003">Cell membrane</keyword>
<protein>
    <submittedName>
        <fullName evidence="8">DMT family transporter</fullName>
    </submittedName>
</protein>
<evidence type="ECO:0000256" key="4">
    <source>
        <dbReference type="ARBA" id="ARBA00022989"/>
    </source>
</evidence>
<dbReference type="PANTHER" id="PTHR42920">
    <property type="entry name" value="OS03G0707200 PROTEIN-RELATED"/>
    <property type="match status" value="1"/>
</dbReference>
<dbReference type="Pfam" id="PF00892">
    <property type="entry name" value="EamA"/>
    <property type="match status" value="2"/>
</dbReference>
<dbReference type="PANTHER" id="PTHR42920:SF24">
    <property type="entry name" value="AROMATIC AMINO ACID EXPORTER YDDG"/>
    <property type="match status" value="1"/>
</dbReference>
<feature type="transmembrane region" description="Helical" evidence="6">
    <location>
        <begin position="142"/>
        <end position="163"/>
    </location>
</feature>
<feature type="transmembrane region" description="Helical" evidence="6">
    <location>
        <begin position="117"/>
        <end position="136"/>
    </location>
</feature>
<gene>
    <name evidence="9" type="ORF">P9867_016020</name>
    <name evidence="8" type="ORF">P9867_15670</name>
</gene>
<feature type="transmembrane region" description="Helical" evidence="6">
    <location>
        <begin position="207"/>
        <end position="227"/>
    </location>
</feature>
<evidence type="ECO:0000256" key="5">
    <source>
        <dbReference type="ARBA" id="ARBA00023136"/>
    </source>
</evidence>
<dbReference type="EMBL" id="JARTMM010000073">
    <property type="protein sequence ID" value="MDK4883070.1"/>
    <property type="molecule type" value="Genomic_DNA"/>
</dbReference>
<keyword evidence="5 6" id="KW-0472">Membrane</keyword>
<dbReference type="EMBL" id="JARTMM020000001">
    <property type="protein sequence ID" value="MEC5497917.1"/>
    <property type="molecule type" value="Genomic_DNA"/>
</dbReference>
<feature type="transmembrane region" description="Helical" evidence="6">
    <location>
        <begin position="175"/>
        <end position="195"/>
    </location>
</feature>
<dbReference type="AlphaFoldDB" id="A0AA90HWE4"/>
<reference evidence="9 10" key="1">
    <citation type="journal article" date="2023" name="Nat. Commun.">
        <title>Genomic dissection of endemic carbapenem resistance reveals metallo-beta-lactamase dissemination through clonal, plasmid and integron transfer.</title>
        <authorList>
            <person name="Macesic N."/>
            <person name="Hawkey J."/>
            <person name="Vezina B."/>
            <person name="Wisniewski J.A."/>
            <person name="Cottingham H."/>
            <person name="Blakeway L.V."/>
            <person name="Harshegyi T."/>
            <person name="Pragastis K."/>
            <person name="Badoordeen G.Z."/>
            <person name="Dennison A."/>
            <person name="Spelman D.W."/>
            <person name="Jenney A.W.J."/>
            <person name="Peleg A.Y."/>
        </authorList>
    </citation>
    <scope>NUCLEOTIDE SEQUENCE [LARGE SCALE GENOMIC DNA]</scope>
    <source>
        <strain evidence="9 10">CPO519</strain>
    </source>
</reference>